<name>A0A8J7USM1_9BACT</name>
<organism evidence="2 3">
    <name type="scientific">Natronogracilivirga saccharolytica</name>
    <dbReference type="NCBI Taxonomy" id="2812953"/>
    <lineage>
        <taxon>Bacteria</taxon>
        <taxon>Pseudomonadati</taxon>
        <taxon>Balneolota</taxon>
        <taxon>Balneolia</taxon>
        <taxon>Balneolales</taxon>
        <taxon>Cyclonatronaceae</taxon>
        <taxon>Natronogracilivirga</taxon>
    </lineage>
</organism>
<protein>
    <submittedName>
        <fullName evidence="2">Uncharacterized protein</fullName>
    </submittedName>
</protein>
<dbReference type="AlphaFoldDB" id="A0A8J7USM1"/>
<comment type="caution">
    <text evidence="2">The sequence shown here is derived from an EMBL/GenBank/DDBJ whole genome shotgun (WGS) entry which is preliminary data.</text>
</comment>
<evidence type="ECO:0000256" key="1">
    <source>
        <dbReference type="SAM" id="MobiDB-lite"/>
    </source>
</evidence>
<proteinExistence type="predicted"/>
<accession>A0A8J7USM1</accession>
<dbReference type="EMBL" id="JAFIDN010000002">
    <property type="protein sequence ID" value="MBP3191661.1"/>
    <property type="molecule type" value="Genomic_DNA"/>
</dbReference>
<gene>
    <name evidence="2" type="ORF">NATSA_03195</name>
</gene>
<evidence type="ECO:0000313" key="2">
    <source>
        <dbReference type="EMBL" id="MBP3191661.1"/>
    </source>
</evidence>
<dbReference type="RefSeq" id="WP_210510349.1">
    <property type="nucleotide sequence ID" value="NZ_JAFIDN010000002.1"/>
</dbReference>
<keyword evidence="3" id="KW-1185">Reference proteome</keyword>
<dbReference type="Proteomes" id="UP000673975">
    <property type="component" value="Unassembled WGS sequence"/>
</dbReference>
<feature type="region of interest" description="Disordered" evidence="1">
    <location>
        <begin position="205"/>
        <end position="228"/>
    </location>
</feature>
<reference evidence="2" key="1">
    <citation type="submission" date="2021-02" db="EMBL/GenBank/DDBJ databases">
        <title>Natronogracilivirga saccharolytica gen. nov. sp. nov. a new anaerobic, haloalkiliphilic carbohydrate-fermenting bacterium from soda lake and proposing of Cyclonatronumiaceae fam. nov. in the phylum Balneolaeota.</title>
        <authorList>
            <person name="Zhilina T.N."/>
            <person name="Sorokin D.Y."/>
            <person name="Zavarzina D.G."/>
            <person name="Toshchakov S.V."/>
            <person name="Kublanov I.V."/>
        </authorList>
    </citation>
    <scope>NUCLEOTIDE SEQUENCE</scope>
    <source>
        <strain evidence="2">Z-1702</strain>
    </source>
</reference>
<sequence length="279" mass="31095">MSIWNSNNTDFCRKKLSFATVFILTVTLASCDVSDSTGDDEPGDGISDEIREFVDDGTLALFEDSLDVPVYRGNSPPDIEAILSSGNQDFGSMDIQLDEGMDGVAVVMSPYELDETLVPNDGHEDFDTFDDLYIRFYDQDMDELEISMDMMHADENVFEGAEGYITGDEEGFSIFVEQEFERNGHTQVYVTLFSGQATPDGIEEPHDSYIISDDGGADDGPPEGTGRSYIDANNLAETEEWPEISEELHQTFQSKTPGDTAQKIDELNLRFALPELYER</sequence>
<evidence type="ECO:0000313" key="3">
    <source>
        <dbReference type="Proteomes" id="UP000673975"/>
    </source>
</evidence>